<reference evidence="2 3" key="1">
    <citation type="submission" date="2024-06" db="EMBL/GenBank/DDBJ databases">
        <authorList>
            <person name="Lee S.D."/>
        </authorList>
    </citation>
    <scope>NUCLEOTIDE SEQUENCE [LARGE SCALE GENOMIC DNA]</scope>
    <source>
        <strain evidence="2 3">N1-10</strain>
    </source>
</reference>
<proteinExistence type="predicted"/>
<dbReference type="Gene3D" id="1.10.10.10">
    <property type="entry name" value="Winged helix-like DNA-binding domain superfamily/Winged helix DNA-binding domain"/>
    <property type="match status" value="1"/>
</dbReference>
<name>A0ABV6XPS5_9ACTN</name>
<sequence length="801" mass="82793">MLPLGAFGALMGTPGHDPGLVVRQAAEALLAEAGRRPFLIGVDDAHRLDPLSALLVHRLVLHSRAAVVVTVRSGEPAPDAITALWKDGHLDRVEVAPLDRAATAALLEAVLGAPVDGAAADRIWDLTRGNALYLRQLVDGERGAGRLAPVDGLWRWSGRPVVSPGLAELVSTTMGELSEPLRGVVDLLALSEPLGVPLLTRLAGAEPVELAEDRGLVSVERDGRRLDVRLAHPLYGEVRRAEIGLLRARRLRGRIAEALQATGANRAEDTLRRATLTLESDLEADPALLTAAARHALELFDLDLAGRLAAAAVAAGAGFEARWTLAFCLSLLSRGDEAEDQMAPLAALAGDDGELVRCATLRANNLFWTLGEPARGTAVLDRAEAAIGAAGPRFELVAARAPFHAALGRPAPAIACAQEALASPSLSGQGTALATWGLIMALGAAGRADEIAPWAERAHTVAASSHDAANLGPILTDMRIDALRLAGLLHQAARVAEVSRERGAEAPGLSRAFDAAVQGRAALARGRLDTAVRLLREARAGLRQDTGGWAMATLIALVLALARTGDAAAAERALAELEAASHPGLLCYGPEVLLARAWVAAARGTVSEAAALARQAACRAGELDAPAAEVVALHTAVCFGDCGGAGRLAQLAAVVRGPRPRAAADHAAAVLAADGDAVSVAADLFEEMGDPLAAADAAAQAAVVHAGAGRTRAARAASVRAARLAEECQGARSPALLAAARPLPLTRRERETATMAAQGLSSGEIARRLGVSIRTVEGHLYRTHAKLGTSSRTELAAFLGT</sequence>
<dbReference type="PROSITE" id="PS00622">
    <property type="entry name" value="HTH_LUXR_1"/>
    <property type="match status" value="1"/>
</dbReference>
<dbReference type="Pfam" id="PF00196">
    <property type="entry name" value="GerE"/>
    <property type="match status" value="1"/>
</dbReference>
<dbReference type="PROSITE" id="PS50043">
    <property type="entry name" value="HTH_LUXR_2"/>
    <property type="match status" value="1"/>
</dbReference>
<dbReference type="InterPro" id="IPR036388">
    <property type="entry name" value="WH-like_DNA-bd_sf"/>
</dbReference>
<evidence type="ECO:0000313" key="2">
    <source>
        <dbReference type="EMBL" id="MFC1440240.1"/>
    </source>
</evidence>
<dbReference type="SUPFAM" id="SSF46894">
    <property type="entry name" value="C-terminal effector domain of the bipartite response regulators"/>
    <property type="match status" value="1"/>
</dbReference>
<dbReference type="InterPro" id="IPR000792">
    <property type="entry name" value="Tscrpt_reg_LuxR_C"/>
</dbReference>
<protein>
    <submittedName>
        <fullName evidence="2">LuxR C-terminal-related transcriptional regulator</fullName>
    </submittedName>
</protein>
<dbReference type="Proteomes" id="UP001592581">
    <property type="component" value="Unassembled WGS sequence"/>
</dbReference>
<organism evidence="2 3">
    <name type="scientific">Streptacidiphilus jeojiensis</name>
    <dbReference type="NCBI Taxonomy" id="3229225"/>
    <lineage>
        <taxon>Bacteria</taxon>
        <taxon>Bacillati</taxon>
        <taxon>Actinomycetota</taxon>
        <taxon>Actinomycetes</taxon>
        <taxon>Kitasatosporales</taxon>
        <taxon>Streptomycetaceae</taxon>
        <taxon>Streptacidiphilus</taxon>
    </lineage>
</organism>
<dbReference type="InterPro" id="IPR016032">
    <property type="entry name" value="Sig_transdc_resp-reg_C-effctor"/>
</dbReference>
<accession>A0ABV6XPS5</accession>
<dbReference type="RefSeq" id="WP_380565781.1">
    <property type="nucleotide sequence ID" value="NZ_JBEUKS010000006.1"/>
</dbReference>
<feature type="domain" description="HTH luxR-type" evidence="1">
    <location>
        <begin position="738"/>
        <end position="801"/>
    </location>
</feature>
<evidence type="ECO:0000259" key="1">
    <source>
        <dbReference type="PROSITE" id="PS50043"/>
    </source>
</evidence>
<comment type="caution">
    <text evidence="2">The sequence shown here is derived from an EMBL/GenBank/DDBJ whole genome shotgun (WGS) entry which is preliminary data.</text>
</comment>
<dbReference type="EMBL" id="JBEUKS010000006">
    <property type="protein sequence ID" value="MFC1440240.1"/>
    <property type="molecule type" value="Genomic_DNA"/>
</dbReference>
<gene>
    <name evidence="2" type="ORF">ABUW04_18465</name>
</gene>
<dbReference type="PRINTS" id="PR00038">
    <property type="entry name" value="HTHLUXR"/>
</dbReference>
<keyword evidence="3" id="KW-1185">Reference proteome</keyword>
<evidence type="ECO:0000313" key="3">
    <source>
        <dbReference type="Proteomes" id="UP001592581"/>
    </source>
</evidence>
<dbReference type="CDD" id="cd06170">
    <property type="entry name" value="LuxR_C_like"/>
    <property type="match status" value="1"/>
</dbReference>
<dbReference type="SMART" id="SM00421">
    <property type="entry name" value="HTH_LUXR"/>
    <property type="match status" value="1"/>
</dbReference>